<dbReference type="RefSeq" id="XP_059320083.1">
    <property type="nucleotide sequence ID" value="XM_059463290.1"/>
</dbReference>
<sequence length="703" mass="77740">MESTTPDDGDSRRKRRRQFSVRASDAATPPGEFGSMRPGVAKGSSSFVGSGSGIYFVRAVQSAFARNYSQSSHAIDDDLVPGEDDHLHVQNPSGSLWNSEEVCFIPASQPIVSVSFDDLVRWSQSFFNNWHPLFPFLHAPSILGLFERIATHGVQSLCTVEAITVRSVLSMSVADRRQMPRDDLTLIPSNLVFSTIDEAISSLTPVIMQPSTLSGLQALVAIQVFLISMLRLNAASRIGGLIVRITFHLGLHRCPSRFKQFTLADADMRRRLFWAIYSLERYLSQSLGLPLDLKDDDVDVCYPDNELHDIQVNEEGNGQPLHDPRLLLLPSFLARHGKIKGLILELRHKCANNRTASPDEVSYVDAEISKWWNEAQDLLEPDYINDAAGEDPDGGQAPCLLKETHKLLVIVQKHESRILLNRPVITSGYDTSLFAAAMQKCIGASKQIVSKVYLHLHEGMNQVGSRDGKIQNPLFWPGFTWCIWMSGLILLYAASEGYYSIEIAQREAGRCIKILETLSLRGNFWPGACASALIDLQKALGNKLSNGTFEQHAGLQSRTKEMRTSTDALNSIHRQKVRLRNSETGTAQDTGGASVSPRAPNPDFQPHGSPRAYQGNGETPSTNNSIPPHLRSPQGAMAFSFQQNETSTMEPNSAPGGVAWPMLSGPTYQMGDQFNGLDDIFQLMDASYQISEQMYEPGDMAQF</sequence>
<evidence type="ECO:0000313" key="5">
    <source>
        <dbReference type="Proteomes" id="UP000091956"/>
    </source>
</evidence>
<feature type="region of interest" description="Disordered" evidence="2">
    <location>
        <begin position="1"/>
        <end position="39"/>
    </location>
</feature>
<dbReference type="Pfam" id="PF04082">
    <property type="entry name" value="Fungal_trans"/>
    <property type="match status" value="1"/>
</dbReference>
<proteinExistence type="predicted"/>
<organism evidence="4 5">
    <name type="scientific">Pseudogymnoascus verrucosus</name>
    <dbReference type="NCBI Taxonomy" id="342668"/>
    <lineage>
        <taxon>Eukaryota</taxon>
        <taxon>Fungi</taxon>
        <taxon>Dikarya</taxon>
        <taxon>Ascomycota</taxon>
        <taxon>Pezizomycotina</taxon>
        <taxon>Leotiomycetes</taxon>
        <taxon>Thelebolales</taxon>
        <taxon>Thelebolaceae</taxon>
        <taxon>Pseudogymnoascus</taxon>
    </lineage>
</organism>
<keyword evidence="5" id="KW-1185">Reference proteome</keyword>
<dbReference type="SMART" id="SM00906">
    <property type="entry name" value="Fungal_trans"/>
    <property type="match status" value="1"/>
</dbReference>
<evidence type="ECO:0000256" key="1">
    <source>
        <dbReference type="ARBA" id="ARBA00023242"/>
    </source>
</evidence>
<feature type="region of interest" description="Disordered" evidence="2">
    <location>
        <begin position="551"/>
        <end position="633"/>
    </location>
</feature>
<accession>A0A2P2SW36</accession>
<dbReference type="STRING" id="342668.A0A2P2SW36"/>
<evidence type="ECO:0000313" key="4">
    <source>
        <dbReference type="EMBL" id="OBU01012.2"/>
    </source>
</evidence>
<dbReference type="GO" id="GO:0003677">
    <property type="term" value="F:DNA binding"/>
    <property type="evidence" value="ECO:0007669"/>
    <property type="project" value="InterPro"/>
</dbReference>
<keyword evidence="1" id="KW-0539">Nucleus</keyword>
<dbReference type="GeneID" id="28834038"/>
<dbReference type="GO" id="GO:0003700">
    <property type="term" value="F:DNA-binding transcription factor activity"/>
    <property type="evidence" value="ECO:0007669"/>
    <property type="project" value="InterPro"/>
</dbReference>
<dbReference type="PANTHER" id="PTHR46910">
    <property type="entry name" value="TRANSCRIPTION FACTOR PDR1"/>
    <property type="match status" value="1"/>
</dbReference>
<name>A0A2P2SW36_9PEZI</name>
<dbReference type="Proteomes" id="UP000091956">
    <property type="component" value="Unassembled WGS sequence"/>
</dbReference>
<dbReference type="GO" id="GO:0006351">
    <property type="term" value="P:DNA-templated transcription"/>
    <property type="evidence" value="ECO:0007669"/>
    <property type="project" value="InterPro"/>
</dbReference>
<dbReference type="AlphaFoldDB" id="A0A2P2SW36"/>
<feature type="compositionally biased region" description="Polar residues" evidence="2">
    <location>
        <begin position="582"/>
        <end position="593"/>
    </location>
</feature>
<dbReference type="EMBL" id="KV460207">
    <property type="protein sequence ID" value="OBU01012.2"/>
    <property type="molecule type" value="Genomic_DNA"/>
</dbReference>
<dbReference type="PANTHER" id="PTHR46910:SF9">
    <property type="entry name" value="MISCELLANEOUS ZN(II)2CYS6 TRANSCRIPTION FACTOR (EUROFUNG)"/>
    <property type="match status" value="1"/>
</dbReference>
<dbReference type="CDD" id="cd12148">
    <property type="entry name" value="fungal_TF_MHR"/>
    <property type="match status" value="1"/>
</dbReference>
<feature type="domain" description="Xylanolytic transcriptional activator regulatory" evidence="3">
    <location>
        <begin position="235"/>
        <end position="309"/>
    </location>
</feature>
<evidence type="ECO:0000256" key="2">
    <source>
        <dbReference type="SAM" id="MobiDB-lite"/>
    </source>
</evidence>
<dbReference type="InterPro" id="IPR007219">
    <property type="entry name" value="XnlR_reg_dom"/>
</dbReference>
<dbReference type="GO" id="GO:0008270">
    <property type="term" value="F:zinc ion binding"/>
    <property type="evidence" value="ECO:0007669"/>
    <property type="project" value="InterPro"/>
</dbReference>
<gene>
    <name evidence="4" type="ORF">VE01_00652</name>
</gene>
<dbReference type="InterPro" id="IPR050987">
    <property type="entry name" value="AtrR-like"/>
</dbReference>
<feature type="compositionally biased region" description="Polar residues" evidence="2">
    <location>
        <begin position="616"/>
        <end position="626"/>
    </location>
</feature>
<reference evidence="5" key="2">
    <citation type="journal article" date="2018" name="Nat. Commun.">
        <title>Extreme sensitivity to ultraviolet light in the fungal pathogen causing white-nose syndrome of bats.</title>
        <authorList>
            <person name="Palmer J.M."/>
            <person name="Drees K.P."/>
            <person name="Foster J.T."/>
            <person name="Lindner D.L."/>
        </authorList>
    </citation>
    <scope>NUCLEOTIDE SEQUENCE [LARGE SCALE GENOMIC DNA]</scope>
    <source>
        <strain evidence="5">UAMH 10579</strain>
    </source>
</reference>
<reference evidence="4 5" key="1">
    <citation type="submission" date="2016-03" db="EMBL/GenBank/DDBJ databases">
        <title>Comparative genomics of Pseudogymnoascus destructans, the fungus causing white-nose syndrome of bats.</title>
        <authorList>
            <person name="Palmer J.M."/>
            <person name="Drees K.P."/>
            <person name="Foster J.T."/>
            <person name="Lindner D.L."/>
        </authorList>
    </citation>
    <scope>NUCLEOTIDE SEQUENCE [LARGE SCALE GENOMIC DNA]</scope>
    <source>
        <strain evidence="4 5">UAMH 10579</strain>
    </source>
</reference>
<protein>
    <recommendedName>
        <fullName evidence="3">Xylanolytic transcriptional activator regulatory domain-containing protein</fullName>
    </recommendedName>
</protein>
<evidence type="ECO:0000259" key="3">
    <source>
        <dbReference type="SMART" id="SM00906"/>
    </source>
</evidence>